<protein>
    <recommendedName>
        <fullName evidence="5">Ribonuclease T</fullName>
        <ecNumber evidence="5">3.1.13.-</ecNumber>
    </recommendedName>
    <alternativeName>
        <fullName evidence="5">Exoribonuclease T</fullName>
        <shortName evidence="5">RNase T</shortName>
    </alternativeName>
</protein>
<dbReference type="InterPro" id="IPR012337">
    <property type="entry name" value="RNaseH-like_sf"/>
</dbReference>
<feature type="site" description="Important for substrate binding and specificity" evidence="5">
    <location>
        <position position="116"/>
    </location>
</feature>
<comment type="cofactor">
    <cofactor evidence="5">
        <name>Mg(2+)</name>
        <dbReference type="ChEBI" id="CHEBI:18420"/>
    </cofactor>
    <text evidence="5">Binds two Mg(2+) per subunit. The active form of the enzyme binds two Mg(2+) ions in its active site. The first Mg(2+) forms only one salt bridge with the protein.</text>
</comment>
<dbReference type="SUPFAM" id="SSF53098">
    <property type="entry name" value="Ribonuclease H-like"/>
    <property type="match status" value="1"/>
</dbReference>
<dbReference type="AlphaFoldDB" id="A0A3M0AA27"/>
<evidence type="ECO:0000256" key="2">
    <source>
        <dbReference type="ARBA" id="ARBA00022722"/>
    </source>
</evidence>
<reference evidence="7 8" key="1">
    <citation type="submission" date="2018-10" db="EMBL/GenBank/DDBJ databases">
        <title>Genomic Encyclopedia of Type Strains, Phase IV (KMG-IV): sequencing the most valuable type-strain genomes for metagenomic binning, comparative biology and taxonomic classification.</title>
        <authorList>
            <person name="Goeker M."/>
        </authorList>
    </citation>
    <scope>NUCLEOTIDE SEQUENCE [LARGE SCALE GENOMIC DNA]</scope>
    <source>
        <strain evidence="7 8">DSM 25080</strain>
    </source>
</reference>
<feature type="binding site" evidence="5">
    <location>
        <position position="16"/>
    </location>
    <ligand>
        <name>Mg(2+)</name>
        <dbReference type="ChEBI" id="CHEBI:18420"/>
        <label>2</label>
        <note>catalytic</note>
    </ligand>
</feature>
<sequence length="213" mass="23599">MSIAERFRGFLPVVMDLETGGFEAATDAILEMALVTLKMEDGKLVRDQSYEYHIKPFAGGRLDPKALEFTGIDVTDPNREAIREIEAFKAAFEIIRQDVKAKGCNRAVLVAHNAHFDLGFINQAISRNNIKRSPLHPFSCMDTATLAGLAYGHTVLAKACKLSGMEFDGKLAHSALYDTEKTAELFCRIVNRWHELGGWPLATPATDERTAEV</sequence>
<keyword evidence="2 5" id="KW-0540">Nuclease</keyword>
<dbReference type="GO" id="GO:0008033">
    <property type="term" value="P:tRNA processing"/>
    <property type="evidence" value="ECO:0007669"/>
    <property type="project" value="UniProtKB-KW"/>
</dbReference>
<dbReference type="Pfam" id="PF00929">
    <property type="entry name" value="RNase_T"/>
    <property type="match status" value="1"/>
</dbReference>
<keyword evidence="5" id="KW-0479">Metal-binding</keyword>
<feature type="domain" description="Exonuclease" evidence="6">
    <location>
        <begin position="11"/>
        <end position="195"/>
    </location>
</feature>
<evidence type="ECO:0000256" key="3">
    <source>
        <dbReference type="ARBA" id="ARBA00022801"/>
    </source>
</evidence>
<keyword evidence="1 5" id="KW-0819">tRNA processing</keyword>
<proteinExistence type="inferred from homology"/>
<feature type="active site" description="Proton donor/acceptor" evidence="5">
    <location>
        <position position="173"/>
    </location>
</feature>
<name>A0A3M0AA27_9GAMM</name>
<dbReference type="RefSeq" id="WP_121876550.1">
    <property type="nucleotide sequence ID" value="NZ_REFJ01000002.1"/>
</dbReference>
<dbReference type="EC" id="3.1.13.-" evidence="5"/>
<comment type="subunit">
    <text evidence="5">Homodimer.</text>
</comment>
<dbReference type="Proteomes" id="UP000267187">
    <property type="component" value="Unassembled WGS sequence"/>
</dbReference>
<dbReference type="OrthoDB" id="9778264at2"/>
<evidence type="ECO:0000259" key="6">
    <source>
        <dbReference type="SMART" id="SM00479"/>
    </source>
</evidence>
<dbReference type="InterPro" id="IPR013520">
    <property type="entry name" value="Ribonucl_H"/>
</dbReference>
<dbReference type="GO" id="GO:0005829">
    <property type="term" value="C:cytosol"/>
    <property type="evidence" value="ECO:0007669"/>
    <property type="project" value="TreeGrafter"/>
</dbReference>
<feature type="binding site" evidence="5">
    <location>
        <position position="173"/>
    </location>
    <ligand>
        <name>Mg(2+)</name>
        <dbReference type="ChEBI" id="CHEBI:18420"/>
        <label>2</label>
        <note>catalytic</note>
    </ligand>
</feature>
<keyword evidence="5" id="KW-0460">Magnesium</keyword>
<feature type="binding site" evidence="5">
    <location>
        <position position="16"/>
    </location>
    <ligand>
        <name>Mg(2+)</name>
        <dbReference type="ChEBI" id="CHEBI:18420"/>
        <label>1</label>
        <note>catalytic</note>
    </ligand>
</feature>
<feature type="binding site" evidence="5">
    <location>
        <position position="18"/>
    </location>
    <ligand>
        <name>Mg(2+)</name>
        <dbReference type="ChEBI" id="CHEBI:18420"/>
        <label>2</label>
        <note>catalytic</note>
    </ligand>
</feature>
<dbReference type="PANTHER" id="PTHR30231:SF2">
    <property type="entry name" value="RIBONUCLEASE T"/>
    <property type="match status" value="1"/>
</dbReference>
<keyword evidence="4 5" id="KW-0269">Exonuclease</keyword>
<accession>A0A3M0AA27</accession>
<dbReference type="SMART" id="SM00479">
    <property type="entry name" value="EXOIII"/>
    <property type="match status" value="1"/>
</dbReference>
<evidence type="ECO:0000256" key="4">
    <source>
        <dbReference type="ARBA" id="ARBA00022839"/>
    </source>
</evidence>
<comment type="similarity">
    <text evidence="5">Belongs to the RNase T family.</text>
</comment>
<dbReference type="GO" id="GO:0045004">
    <property type="term" value="P:DNA replication proofreading"/>
    <property type="evidence" value="ECO:0007669"/>
    <property type="project" value="TreeGrafter"/>
</dbReference>
<dbReference type="EMBL" id="REFJ01000002">
    <property type="protein sequence ID" value="RMA81407.1"/>
    <property type="molecule type" value="Genomic_DNA"/>
</dbReference>
<keyword evidence="8" id="KW-1185">Reference proteome</keyword>
<gene>
    <name evidence="5" type="primary">rnt</name>
    <name evidence="7" type="ORF">DFR27_1227</name>
</gene>
<dbReference type="GO" id="GO:0016896">
    <property type="term" value="F:RNA exonuclease activity, producing 5'-phosphomonoesters"/>
    <property type="evidence" value="ECO:0007669"/>
    <property type="project" value="UniProtKB-UniRule"/>
</dbReference>
<dbReference type="GO" id="GO:0008408">
    <property type="term" value="F:3'-5' exonuclease activity"/>
    <property type="evidence" value="ECO:0007669"/>
    <property type="project" value="TreeGrafter"/>
</dbReference>
<dbReference type="Gene3D" id="3.30.420.10">
    <property type="entry name" value="Ribonuclease H-like superfamily/Ribonuclease H"/>
    <property type="match status" value="1"/>
</dbReference>
<organism evidence="7 8">
    <name type="scientific">Umboniibacter marinipuniceus</name>
    <dbReference type="NCBI Taxonomy" id="569599"/>
    <lineage>
        <taxon>Bacteria</taxon>
        <taxon>Pseudomonadati</taxon>
        <taxon>Pseudomonadota</taxon>
        <taxon>Gammaproteobacteria</taxon>
        <taxon>Cellvibrionales</taxon>
        <taxon>Cellvibrionaceae</taxon>
        <taxon>Umboniibacter</taxon>
    </lineage>
</organism>
<feature type="binding site" evidence="5">
    <location>
        <position position="178"/>
    </location>
    <ligand>
        <name>Mg(2+)</name>
        <dbReference type="ChEBI" id="CHEBI:18420"/>
        <label>2</label>
        <note>catalytic</note>
    </ligand>
</feature>
<dbReference type="PANTHER" id="PTHR30231">
    <property type="entry name" value="DNA POLYMERASE III SUBUNIT EPSILON"/>
    <property type="match status" value="1"/>
</dbReference>
<dbReference type="GO" id="GO:0003676">
    <property type="term" value="F:nucleic acid binding"/>
    <property type="evidence" value="ECO:0007669"/>
    <property type="project" value="InterPro"/>
</dbReference>
<dbReference type="GO" id="GO:0000287">
    <property type="term" value="F:magnesium ion binding"/>
    <property type="evidence" value="ECO:0007669"/>
    <property type="project" value="UniProtKB-UniRule"/>
</dbReference>
<feature type="site" description="Important for substrate binding and specificity" evidence="5">
    <location>
        <position position="22"/>
    </location>
</feature>
<feature type="site" description="Important for substrate binding and specificity" evidence="5">
    <location>
        <position position="138"/>
    </location>
</feature>
<keyword evidence="3 5" id="KW-0378">Hydrolase</keyword>
<evidence type="ECO:0000313" key="8">
    <source>
        <dbReference type="Proteomes" id="UP000267187"/>
    </source>
</evidence>
<evidence type="ECO:0000256" key="1">
    <source>
        <dbReference type="ARBA" id="ARBA00022694"/>
    </source>
</evidence>
<dbReference type="NCBIfam" id="TIGR01298">
    <property type="entry name" value="RNaseT"/>
    <property type="match status" value="1"/>
</dbReference>
<dbReference type="HAMAP" id="MF_00157">
    <property type="entry name" value="RNase_T"/>
    <property type="match status" value="1"/>
</dbReference>
<evidence type="ECO:0000256" key="5">
    <source>
        <dbReference type="HAMAP-Rule" id="MF_00157"/>
    </source>
</evidence>
<comment type="caution">
    <text evidence="7">The sequence shown here is derived from an EMBL/GenBank/DDBJ whole genome shotgun (WGS) entry which is preliminary data.</text>
</comment>
<dbReference type="InterPro" id="IPR005987">
    <property type="entry name" value="RNase_T"/>
</dbReference>
<feature type="site" description="Important for substrate binding and specificity" evidence="5">
    <location>
        <position position="69"/>
    </location>
</feature>
<dbReference type="InterPro" id="IPR036397">
    <property type="entry name" value="RNaseH_sf"/>
</dbReference>
<comment type="function">
    <text evidence="5">Trims short 3' overhangs of a variety of RNA species, leaving a one or two nucleotide 3' overhang. Responsible for the end-turnover of tRNA: specifically removes the terminal AMP residue from uncharged tRNA (tRNA-C-C-A). Also appears to be involved in tRNA biosynthesis.</text>
</comment>
<evidence type="ECO:0000313" key="7">
    <source>
        <dbReference type="EMBL" id="RMA81407.1"/>
    </source>
</evidence>